<dbReference type="PROSITE" id="PS50011">
    <property type="entry name" value="PROTEIN_KINASE_DOM"/>
    <property type="match status" value="1"/>
</dbReference>
<evidence type="ECO:0000259" key="10">
    <source>
        <dbReference type="PROSITE" id="PS50011"/>
    </source>
</evidence>
<evidence type="ECO:0000256" key="9">
    <source>
        <dbReference type="ARBA" id="ARBA00048679"/>
    </source>
</evidence>
<dbReference type="OrthoDB" id="5584477at2759"/>
<dbReference type="GeneID" id="54361214"/>
<reference evidence="12" key="1">
    <citation type="submission" date="2020-01" db="EMBL/GenBank/DDBJ databases">
        <authorList>
            <consortium name="DOE Joint Genome Institute"/>
            <person name="Haridas S."/>
            <person name="Albert R."/>
            <person name="Binder M."/>
            <person name="Bloem J."/>
            <person name="Labutti K."/>
            <person name="Salamov A."/>
            <person name="Andreopoulos B."/>
            <person name="Baker S.E."/>
            <person name="Barry K."/>
            <person name="Bills G."/>
            <person name="Bluhm B.H."/>
            <person name="Cannon C."/>
            <person name="Castanera R."/>
            <person name="Culley D.E."/>
            <person name="Daum C."/>
            <person name="Ezra D."/>
            <person name="Gonzalez J.B."/>
            <person name="Henrissat B."/>
            <person name="Kuo A."/>
            <person name="Liang C."/>
            <person name="Lipzen A."/>
            <person name="Lutzoni F."/>
            <person name="Magnuson J."/>
            <person name="Mondo S."/>
            <person name="Nolan M."/>
            <person name="Ohm R."/>
            <person name="Pangilinan J."/>
            <person name="Park H.-J."/>
            <person name="Ramirez L."/>
            <person name="Alfaro M."/>
            <person name="Sun H."/>
            <person name="Tritt A."/>
            <person name="Yoshinaga Y."/>
            <person name="Zwiers L.-H."/>
            <person name="Turgeon B.G."/>
            <person name="Goodwin S.B."/>
            <person name="Spatafora J.W."/>
            <person name="Crous P.W."/>
            <person name="Grigoriev I.V."/>
        </authorList>
    </citation>
    <scope>NUCLEOTIDE SEQUENCE</scope>
    <source>
        <strain evidence="12">CBS 342.82</strain>
    </source>
</reference>
<dbReference type="RefSeq" id="XP_033456531.1">
    <property type="nucleotide sequence ID" value="XM_033603414.1"/>
</dbReference>
<evidence type="ECO:0000256" key="5">
    <source>
        <dbReference type="ARBA" id="ARBA00019973"/>
    </source>
</evidence>
<organism evidence="12">
    <name type="scientific">Dissoconium aciculare CBS 342.82</name>
    <dbReference type="NCBI Taxonomy" id="1314786"/>
    <lineage>
        <taxon>Eukaryota</taxon>
        <taxon>Fungi</taxon>
        <taxon>Dikarya</taxon>
        <taxon>Ascomycota</taxon>
        <taxon>Pezizomycotina</taxon>
        <taxon>Dothideomycetes</taxon>
        <taxon>Dothideomycetidae</taxon>
        <taxon>Mycosphaerellales</taxon>
        <taxon>Dissoconiaceae</taxon>
        <taxon>Dissoconium</taxon>
    </lineage>
</organism>
<feature type="domain" description="Protein kinase" evidence="10">
    <location>
        <begin position="191"/>
        <end position="543"/>
    </location>
</feature>
<protein>
    <recommendedName>
        <fullName evidence="5">EKC/KEOPS complex subunit BUD32</fullName>
        <ecNumber evidence="3">2.7.11.1</ecNumber>
    </recommendedName>
    <alternativeName>
        <fullName evidence="6 7">Atypical Serine/threonine protein kinase BUD32</fullName>
    </alternativeName>
    <alternativeName>
        <fullName evidence="4">EKC/KEOPS complex subunit bud32</fullName>
    </alternativeName>
</protein>
<gene>
    <name evidence="12" type="ORF">K489DRAFT_373351</name>
</gene>
<name>A0A6J3LUP4_9PEZI</name>
<keyword evidence="11" id="KW-1185">Reference proteome</keyword>
<comment type="function">
    <text evidence="1">Component of the EKC/KEOPS complex that is required for the formation of a threonylcarbamoyl group on adenosine at position 37 (t(6)A37) in tRNAs that read codons beginning with adenine. The complex is probably involved in the transfer of the threonylcarbamoyl moiety of threonylcarbamoyl-AMP (TC-AMP) to the N6 group of A37. BUD32 has ATPase activity in the context of the EKC/KEOPS complex and likely plays a supporting role to the catalytic subunit KAE1. The EKC/KEOPS complex also promotes both telomere uncapping and telomere elongation. The complex is required for efficient recruitment of transcriptional coactivators.</text>
</comment>
<dbReference type="GO" id="GO:0004674">
    <property type="term" value="F:protein serine/threonine kinase activity"/>
    <property type="evidence" value="ECO:0007669"/>
    <property type="project" value="UniProtKB-EC"/>
</dbReference>
<dbReference type="SUPFAM" id="SSF56112">
    <property type="entry name" value="Protein kinase-like (PK-like)"/>
    <property type="match status" value="1"/>
</dbReference>
<evidence type="ECO:0000313" key="11">
    <source>
        <dbReference type="Proteomes" id="UP000504637"/>
    </source>
</evidence>
<reference evidence="12" key="2">
    <citation type="submission" date="2020-04" db="EMBL/GenBank/DDBJ databases">
        <authorList>
            <consortium name="NCBI Genome Project"/>
        </authorList>
    </citation>
    <scope>NUCLEOTIDE SEQUENCE</scope>
    <source>
        <strain evidence="12">CBS 342.82</strain>
    </source>
</reference>
<comment type="catalytic activity">
    <reaction evidence="8">
        <text>L-threonyl-[protein] + ATP = O-phospho-L-threonyl-[protein] + ADP + H(+)</text>
        <dbReference type="Rhea" id="RHEA:46608"/>
        <dbReference type="Rhea" id="RHEA-COMP:11060"/>
        <dbReference type="Rhea" id="RHEA-COMP:11605"/>
        <dbReference type="ChEBI" id="CHEBI:15378"/>
        <dbReference type="ChEBI" id="CHEBI:30013"/>
        <dbReference type="ChEBI" id="CHEBI:30616"/>
        <dbReference type="ChEBI" id="CHEBI:61977"/>
        <dbReference type="ChEBI" id="CHEBI:456216"/>
        <dbReference type="EC" id="2.7.11.1"/>
    </reaction>
</comment>
<evidence type="ECO:0000256" key="1">
    <source>
        <dbReference type="ARBA" id="ARBA00003747"/>
    </source>
</evidence>
<dbReference type="InterPro" id="IPR011009">
    <property type="entry name" value="Kinase-like_dom_sf"/>
</dbReference>
<dbReference type="InterPro" id="IPR000719">
    <property type="entry name" value="Prot_kinase_dom"/>
</dbReference>
<dbReference type="PANTHER" id="PTHR38248:SF2">
    <property type="entry name" value="FUNK1 11"/>
    <property type="match status" value="1"/>
</dbReference>
<dbReference type="EC" id="2.7.11.1" evidence="3"/>
<sequence length="543" mass="61349">MASREGDVPNKYETVLEDLGDNVHKFETDPLGWILDYAFTLPPTLNPYRASTHHPSDDNSTNEGPTFYLAFAESTRQRDSAWTDIQVLGQASPASSLGEKSQVLDGRRQLSLHAWRVFHNQTTRCSIHGFHIYGRHVELWVFDRSGAYTNKSFDIDSDADRVLRVIAGYALMNKSELGINPCIHTDGLGGFVQIRKASDGEFARLFLEDLPIRKFPSIVYSGPTCYRARRSQSEDFTFVVKFAWRRVDQTAEEDITGLVQKRNVWGVVRLFGHLSVTSIDELRHGLDFSHCRVLSLGEHISIDRQTTLSVANPSDKYVNSVNANFCCVAISPVGRPMQEYTSSSEILEAFRDIAKGHHSLYFDGQILHRDVSKDNIMISISPHGHGPRGFLIDLDVAQRLDKDEPKEGSRFGTRPFMAIGVLLAQKHTYKPDLESLFYCFLWTAICGKGNQWPPTDSKLWAWFRGSFKECALRKSRDMDVAGFEGVLEEFSEDFVPHKGLARALWKLFFPHQGDLLVASRAEVSSDPFVLYRAVAEAFDQALL</sequence>
<evidence type="ECO:0000256" key="8">
    <source>
        <dbReference type="ARBA" id="ARBA00047899"/>
    </source>
</evidence>
<evidence type="ECO:0000256" key="7">
    <source>
        <dbReference type="ARBA" id="ARBA00033194"/>
    </source>
</evidence>
<dbReference type="Proteomes" id="UP000504637">
    <property type="component" value="Unplaced"/>
</dbReference>
<comment type="catalytic activity">
    <reaction evidence="9">
        <text>L-seryl-[protein] + ATP = O-phospho-L-seryl-[protein] + ADP + H(+)</text>
        <dbReference type="Rhea" id="RHEA:17989"/>
        <dbReference type="Rhea" id="RHEA-COMP:9863"/>
        <dbReference type="Rhea" id="RHEA-COMP:11604"/>
        <dbReference type="ChEBI" id="CHEBI:15378"/>
        <dbReference type="ChEBI" id="CHEBI:29999"/>
        <dbReference type="ChEBI" id="CHEBI:30616"/>
        <dbReference type="ChEBI" id="CHEBI:83421"/>
        <dbReference type="ChEBI" id="CHEBI:456216"/>
        <dbReference type="EC" id="2.7.11.1"/>
    </reaction>
</comment>
<evidence type="ECO:0000256" key="4">
    <source>
        <dbReference type="ARBA" id="ARBA00013948"/>
    </source>
</evidence>
<evidence type="ECO:0000256" key="6">
    <source>
        <dbReference type="ARBA" id="ARBA00030980"/>
    </source>
</evidence>
<evidence type="ECO:0000256" key="2">
    <source>
        <dbReference type="ARBA" id="ARBA00011534"/>
    </source>
</evidence>
<dbReference type="Pfam" id="PF17667">
    <property type="entry name" value="Pkinase_fungal"/>
    <property type="match status" value="1"/>
</dbReference>
<evidence type="ECO:0000313" key="12">
    <source>
        <dbReference type="RefSeq" id="XP_033456531.1"/>
    </source>
</evidence>
<dbReference type="PROSITE" id="PS00109">
    <property type="entry name" value="PROTEIN_KINASE_TYR"/>
    <property type="match status" value="1"/>
</dbReference>
<dbReference type="PANTHER" id="PTHR38248">
    <property type="entry name" value="FUNK1 6"/>
    <property type="match status" value="1"/>
</dbReference>
<dbReference type="InterPro" id="IPR008266">
    <property type="entry name" value="Tyr_kinase_AS"/>
</dbReference>
<dbReference type="InterPro" id="IPR040976">
    <property type="entry name" value="Pkinase_fungal"/>
</dbReference>
<dbReference type="AlphaFoldDB" id="A0A6J3LUP4"/>
<proteinExistence type="predicted"/>
<dbReference type="Gene3D" id="1.10.510.10">
    <property type="entry name" value="Transferase(Phosphotransferase) domain 1"/>
    <property type="match status" value="1"/>
</dbReference>
<accession>A0A6J3LUP4</accession>
<comment type="subunit">
    <text evidence="2">Component of the EKC/KEOPS complex composed of at least BUD32, CGI121, GON7, KAE1 and PCC1; the whole complex dimerizes.</text>
</comment>
<dbReference type="GO" id="GO:0005524">
    <property type="term" value="F:ATP binding"/>
    <property type="evidence" value="ECO:0007669"/>
    <property type="project" value="InterPro"/>
</dbReference>
<evidence type="ECO:0000256" key="3">
    <source>
        <dbReference type="ARBA" id="ARBA00012513"/>
    </source>
</evidence>
<reference evidence="12" key="3">
    <citation type="submission" date="2025-08" db="UniProtKB">
        <authorList>
            <consortium name="RefSeq"/>
        </authorList>
    </citation>
    <scope>IDENTIFICATION</scope>
    <source>
        <strain evidence="12">CBS 342.82</strain>
    </source>
</reference>